<name>S5ALE0_9ALTE</name>
<dbReference type="HOGENOM" id="CLU_3131573_0_0_6"/>
<geneLocation type="plasmid" evidence="1">
    <name>unnamed</name>
</geneLocation>
<evidence type="ECO:0000313" key="2">
    <source>
        <dbReference type="Proteomes" id="UP000014909"/>
    </source>
</evidence>
<proteinExistence type="predicted"/>
<dbReference type="Proteomes" id="UP000014909">
    <property type="component" value="Plasmid unnamed"/>
</dbReference>
<dbReference type="EMBL" id="CP004847">
    <property type="protein sequence ID" value="AGP79964.1"/>
    <property type="molecule type" value="Genomic_DNA"/>
</dbReference>
<dbReference type="BioCyc" id="AMAC1300253:G12YX-3611-MONOMER"/>
<organism evidence="1 2">
    <name type="scientific">Alteromonas mediterranea 615</name>
    <dbReference type="NCBI Taxonomy" id="1300253"/>
    <lineage>
        <taxon>Bacteria</taxon>
        <taxon>Pseudomonadati</taxon>
        <taxon>Pseudomonadota</taxon>
        <taxon>Gammaproteobacteria</taxon>
        <taxon>Alteromonadales</taxon>
        <taxon>Alteromonadaceae</taxon>
        <taxon>Alteromonas/Salinimonas group</taxon>
        <taxon>Alteromonas</taxon>
    </lineage>
</organism>
<evidence type="ECO:0000313" key="1">
    <source>
        <dbReference type="EMBL" id="AGP79964.1"/>
    </source>
</evidence>
<dbReference type="KEGG" id="amh:I633_22721"/>
<protein>
    <submittedName>
        <fullName evidence="1">Uncharacterized protein</fullName>
    </submittedName>
</protein>
<sequence>MVRLFFIGDNLVDKRHIDVNKTYLLAFIFPFPILPKITPAFFLAGKGFYWGAYAAAS</sequence>
<dbReference type="AlphaFoldDB" id="S5ALE0"/>
<keyword evidence="1" id="KW-0614">Plasmid</keyword>
<accession>S5ALE0</accession>
<gene>
    <name evidence="1" type="ORF">I633_22721</name>
</gene>
<reference evidence="1 2" key="1">
    <citation type="journal article" date="2013" name="Genome Biol. Evol.">
        <title>Genomic Diversity of "Deep Ecotype" Alteromonas macleodii Isolates: Evidence for Pan-Mediterranean Clonal Frames.</title>
        <authorList>
            <person name="Lopez-Perez M."/>
            <person name="Gonzaga A."/>
            <person name="Rodriguez-Valera F."/>
        </authorList>
    </citation>
    <scope>NUCLEOTIDE SEQUENCE [LARGE SCALE GENOMIC DNA]</scope>
    <source>
        <strain evidence="2">'English Channel 615'</strain>
        <plasmid evidence="2">Plasmid</plasmid>
    </source>
</reference>